<dbReference type="InterPro" id="IPR029510">
    <property type="entry name" value="Ald_DH_CS_GLU"/>
</dbReference>
<reference evidence="6" key="1">
    <citation type="submission" date="2023-08" db="EMBL/GenBank/DDBJ databases">
        <title>Emergence of clinically-relevant ST2 carbapenem-resistant Acinetobacter baumannii strains in hospital sewages in Zhejiang, East of China.</title>
        <authorList>
            <person name="Kaichao C."/>
            <person name="Zhang R."/>
        </authorList>
    </citation>
    <scope>NUCLEOTIDE SEQUENCE</scope>
    <source>
        <strain evidence="6">M-RB-37</strain>
    </source>
</reference>
<organism evidence="6 7">
    <name type="scientific">Acinetobacter rudis</name>
    <dbReference type="NCBI Taxonomy" id="632955"/>
    <lineage>
        <taxon>Bacteria</taxon>
        <taxon>Pseudomonadati</taxon>
        <taxon>Pseudomonadota</taxon>
        <taxon>Gammaproteobacteria</taxon>
        <taxon>Moraxellales</taxon>
        <taxon>Moraxellaceae</taxon>
        <taxon>Acinetobacter</taxon>
    </lineage>
</organism>
<dbReference type="EMBL" id="JAVIDL010000027">
    <property type="protein sequence ID" value="MDQ8936577.1"/>
    <property type="molecule type" value="Genomic_DNA"/>
</dbReference>
<dbReference type="Proteomes" id="UP001243844">
    <property type="component" value="Unassembled WGS sequence"/>
</dbReference>
<evidence type="ECO:0000313" key="7">
    <source>
        <dbReference type="Proteomes" id="UP001243844"/>
    </source>
</evidence>
<dbReference type="Gene3D" id="3.40.605.10">
    <property type="entry name" value="Aldehyde Dehydrogenase, Chain A, domain 1"/>
    <property type="match status" value="1"/>
</dbReference>
<keyword evidence="2 4" id="KW-0560">Oxidoreductase</keyword>
<dbReference type="InterPro" id="IPR015590">
    <property type="entry name" value="Aldehyde_DH_dom"/>
</dbReference>
<dbReference type="CDD" id="cd07106">
    <property type="entry name" value="ALDH_AldA-AAD23400"/>
    <property type="match status" value="1"/>
</dbReference>
<dbReference type="GO" id="GO:0016620">
    <property type="term" value="F:oxidoreductase activity, acting on the aldehyde or oxo group of donors, NAD or NADP as acceptor"/>
    <property type="evidence" value="ECO:0007669"/>
    <property type="project" value="InterPro"/>
</dbReference>
<comment type="similarity">
    <text evidence="1 4">Belongs to the aldehyde dehydrogenase family.</text>
</comment>
<evidence type="ECO:0000256" key="3">
    <source>
        <dbReference type="PROSITE-ProRule" id="PRU10007"/>
    </source>
</evidence>
<dbReference type="RefSeq" id="WP_308981802.1">
    <property type="nucleotide sequence ID" value="NZ_JAVIDL010000027.1"/>
</dbReference>
<dbReference type="FunFam" id="3.40.605.10:FF:000007">
    <property type="entry name" value="NAD/NADP-dependent betaine aldehyde dehydrogenase"/>
    <property type="match status" value="1"/>
</dbReference>
<evidence type="ECO:0000256" key="2">
    <source>
        <dbReference type="ARBA" id="ARBA00023002"/>
    </source>
</evidence>
<proteinExistence type="inferred from homology"/>
<dbReference type="InterPro" id="IPR016161">
    <property type="entry name" value="Ald_DH/histidinol_DH"/>
</dbReference>
<accession>A0AAW8JAL2</accession>
<evidence type="ECO:0000256" key="4">
    <source>
        <dbReference type="RuleBase" id="RU003345"/>
    </source>
</evidence>
<dbReference type="InterPro" id="IPR044086">
    <property type="entry name" value="LUC3-like"/>
</dbReference>
<dbReference type="InterPro" id="IPR016162">
    <property type="entry name" value="Ald_DH_N"/>
</dbReference>
<dbReference type="PANTHER" id="PTHR11699">
    <property type="entry name" value="ALDEHYDE DEHYDROGENASE-RELATED"/>
    <property type="match status" value="1"/>
</dbReference>
<dbReference type="InterPro" id="IPR016163">
    <property type="entry name" value="Ald_DH_C"/>
</dbReference>
<dbReference type="SUPFAM" id="SSF53720">
    <property type="entry name" value="ALDH-like"/>
    <property type="match status" value="1"/>
</dbReference>
<comment type="caution">
    <text evidence="6">The sequence shown here is derived from an EMBL/GenBank/DDBJ whole genome shotgun (WGS) entry which is preliminary data.</text>
</comment>
<gene>
    <name evidence="6" type="ORF">RFH47_12705</name>
</gene>
<evidence type="ECO:0000313" key="6">
    <source>
        <dbReference type="EMBL" id="MDQ8936577.1"/>
    </source>
</evidence>
<evidence type="ECO:0000256" key="1">
    <source>
        <dbReference type="ARBA" id="ARBA00009986"/>
    </source>
</evidence>
<evidence type="ECO:0000259" key="5">
    <source>
        <dbReference type="Pfam" id="PF00171"/>
    </source>
</evidence>
<dbReference type="Gene3D" id="3.40.309.10">
    <property type="entry name" value="Aldehyde Dehydrogenase, Chain A, domain 2"/>
    <property type="match status" value="1"/>
</dbReference>
<dbReference type="FunFam" id="3.40.309.10:FF:000009">
    <property type="entry name" value="Aldehyde dehydrogenase A"/>
    <property type="match status" value="1"/>
</dbReference>
<name>A0AAW8JAL2_9GAMM</name>
<protein>
    <submittedName>
        <fullName evidence="6">Aldehyde dehydrogenase family protein</fullName>
    </submittedName>
</protein>
<sequence>MLNQMIYNGKNQQGQGEAIAVLDPASLQVITTFHSATVVQVDAAVATAQQAFLQWQNYSDQQVKQCLTAISADILSSRDELARLICLEQGKPLAVAQLEVDMAVYWLNVTNALEIPVLRQQDEHGKVMQTYHRPVGVVASITPWNWPLMIAVWHIIPALKAKNCVINKPSEYTPLSSILLVEIINRHLPAGVCNIVLGEGDVGAALTQHHGINKVTFTGSTVVGQQILSHSAQDLTPVILELGGNDAAIVLDDVDVATIAEKIFNAAFFNAGQTCACIKRLYVHVDVYDAMVEALVDLADQQVLGHGLEPTTTMGPIQNIKHYHKVKTMLAAALEEGAVIANKSIATVPEEGYFIAPLILTNVKEQSDIFASEQFAPILPVVKFSDIDEVIQQSNATDYALGASIWTQDLNRASHLAKQMQAGTVWVNSHADVSPHAAFSGWKMSGLGSSFALDGLLQFTQKQVIHGLS</sequence>
<dbReference type="PROSITE" id="PS00687">
    <property type="entry name" value="ALDEHYDE_DEHYDR_GLU"/>
    <property type="match status" value="1"/>
</dbReference>
<dbReference type="AlphaFoldDB" id="A0AAW8JAL2"/>
<dbReference type="Pfam" id="PF00171">
    <property type="entry name" value="Aldedh"/>
    <property type="match status" value="1"/>
</dbReference>
<dbReference type="InterPro" id="IPR016160">
    <property type="entry name" value="Ald_DH_CS_CYS"/>
</dbReference>
<feature type="active site" evidence="3">
    <location>
        <position position="241"/>
    </location>
</feature>
<feature type="domain" description="Aldehyde dehydrogenase" evidence="5">
    <location>
        <begin position="14"/>
        <end position="464"/>
    </location>
</feature>
<dbReference type="PROSITE" id="PS00070">
    <property type="entry name" value="ALDEHYDE_DEHYDR_CYS"/>
    <property type="match status" value="1"/>
</dbReference>